<dbReference type="Gene3D" id="3.30.460.10">
    <property type="entry name" value="Beta Polymerase, domain 2"/>
    <property type="match status" value="1"/>
</dbReference>
<dbReference type="CDD" id="cd05399">
    <property type="entry name" value="NT_Rel-Spo_like"/>
    <property type="match status" value="1"/>
</dbReference>
<dbReference type="SMART" id="SM00954">
    <property type="entry name" value="RelA_SpoT"/>
    <property type="match status" value="1"/>
</dbReference>
<gene>
    <name evidence="2" type="ORF">AS189_14485</name>
</gene>
<keyword evidence="2" id="KW-0808">Transferase</keyword>
<evidence type="ECO:0000313" key="2">
    <source>
        <dbReference type="EMBL" id="ALO68576.1"/>
    </source>
</evidence>
<dbReference type="InterPro" id="IPR043519">
    <property type="entry name" value="NT_sf"/>
</dbReference>
<feature type="domain" description="RelA/SpoT" evidence="1">
    <location>
        <begin position="25"/>
        <end position="148"/>
    </location>
</feature>
<dbReference type="PANTHER" id="PTHR47837:SF2">
    <property type="entry name" value="GTP PYROPHOSPHOKINASE YWAC"/>
    <property type="match status" value="1"/>
</dbReference>
<proteinExistence type="predicted"/>
<dbReference type="GO" id="GO:0016301">
    <property type="term" value="F:kinase activity"/>
    <property type="evidence" value="ECO:0007669"/>
    <property type="project" value="UniProtKB-KW"/>
</dbReference>
<dbReference type="AlphaFoldDB" id="A0A0S2M4Y3"/>
<dbReference type="OrthoDB" id="9789634at2"/>
<protein>
    <submittedName>
        <fullName evidence="2">GTP pyrophosphokinase</fullName>
    </submittedName>
</protein>
<dbReference type="Pfam" id="PF04607">
    <property type="entry name" value="RelA_SpoT"/>
    <property type="match status" value="1"/>
</dbReference>
<keyword evidence="2" id="KW-0418">Kinase</keyword>
<dbReference type="InterPro" id="IPR007685">
    <property type="entry name" value="RelA_SpoT"/>
</dbReference>
<evidence type="ECO:0000259" key="1">
    <source>
        <dbReference type="SMART" id="SM00954"/>
    </source>
</evidence>
<dbReference type="PANTHER" id="PTHR47837">
    <property type="entry name" value="GTP PYROPHOSPHOKINASE YJBM"/>
    <property type="match status" value="1"/>
</dbReference>
<dbReference type="Proteomes" id="UP000059574">
    <property type="component" value="Chromosome"/>
</dbReference>
<dbReference type="GO" id="GO:0015969">
    <property type="term" value="P:guanosine tetraphosphate metabolic process"/>
    <property type="evidence" value="ECO:0007669"/>
    <property type="project" value="InterPro"/>
</dbReference>
<name>A0A0S2M4Y3_9MICC</name>
<evidence type="ECO:0000313" key="3">
    <source>
        <dbReference type="Proteomes" id="UP000059574"/>
    </source>
</evidence>
<dbReference type="Gene3D" id="1.10.287.860">
    <property type="entry name" value="Nucleotidyltransferase"/>
    <property type="match status" value="1"/>
</dbReference>
<dbReference type="InterPro" id="IPR052366">
    <property type="entry name" value="GTP_Pyrophosphokinase"/>
</dbReference>
<accession>A0A0S2M4Y3</accession>
<reference evidence="2 3" key="2">
    <citation type="journal article" date="2016" name="J. Biotechnol.">
        <title>Complete genome sequence of Arthrobacter alpinus ERGS4:06, a yellow pigmented bacterium tolerant to cold and radiations isolated from Sikkim Himalaya.</title>
        <authorList>
            <person name="Kumar R."/>
            <person name="Singh D."/>
            <person name="Swarnkar M.K."/>
            <person name="Singh A.K."/>
            <person name="Kumar S."/>
        </authorList>
    </citation>
    <scope>NUCLEOTIDE SEQUENCE [LARGE SCALE GENOMIC DNA]</scope>
    <source>
        <strain evidence="2 3">ERGS4:06</strain>
    </source>
</reference>
<organism evidence="2 3">
    <name type="scientific">Arthrobacter alpinus</name>
    <dbReference type="NCBI Taxonomy" id="656366"/>
    <lineage>
        <taxon>Bacteria</taxon>
        <taxon>Bacillati</taxon>
        <taxon>Actinomycetota</taxon>
        <taxon>Actinomycetes</taxon>
        <taxon>Micrococcales</taxon>
        <taxon>Micrococcaceae</taxon>
        <taxon>Arthrobacter</taxon>
    </lineage>
</organism>
<sequence length="184" mass="21087">MTKINILRTEFEHLHDYSPIEHVNSRLKSPESLLNKARTRDLGLNLESIREGVLDIAGVRIVCSFVSDAYWLAEMLSSQRDITVVTTKDYIAHPKPNGYKSLHLIVKVPVFLSESVQNVHVEVQIRTVAMDFWASLEHKIYYKYEHAIPSDILLELQEAAVVASQLDSKMERLHNEVHGPTSRR</sequence>
<reference evidence="3" key="1">
    <citation type="submission" date="2015-11" db="EMBL/GenBank/DDBJ databases">
        <authorList>
            <person name="Kumar R."/>
            <person name="Singh D."/>
            <person name="Swarnkar M.K."/>
            <person name="Singh A.K."/>
            <person name="Kumar S."/>
        </authorList>
    </citation>
    <scope>NUCLEOTIDE SEQUENCE [LARGE SCALE GENOMIC DNA]</scope>
    <source>
        <strain evidence="3">ERGS4:06</strain>
    </source>
</reference>
<dbReference type="EMBL" id="CP013200">
    <property type="protein sequence ID" value="ALO68576.1"/>
    <property type="molecule type" value="Genomic_DNA"/>
</dbReference>
<dbReference type="SUPFAM" id="SSF81301">
    <property type="entry name" value="Nucleotidyltransferase"/>
    <property type="match status" value="1"/>
</dbReference>